<keyword evidence="1" id="KW-0472">Membrane</keyword>
<feature type="transmembrane region" description="Helical" evidence="1">
    <location>
        <begin position="7"/>
        <end position="29"/>
    </location>
</feature>
<keyword evidence="1" id="KW-1133">Transmembrane helix</keyword>
<reference evidence="2" key="2">
    <citation type="submission" date="2021-04" db="EMBL/GenBank/DDBJ databases">
        <authorList>
            <person name="Gilroy R."/>
        </authorList>
    </citation>
    <scope>NUCLEOTIDE SEQUENCE</scope>
    <source>
        <strain evidence="2">1193</strain>
    </source>
</reference>
<protein>
    <recommendedName>
        <fullName evidence="4">DUF1449 family protein</fullName>
    </recommendedName>
</protein>
<feature type="transmembrane region" description="Helical" evidence="1">
    <location>
        <begin position="94"/>
        <end position="115"/>
    </location>
</feature>
<feature type="transmembrane region" description="Helical" evidence="1">
    <location>
        <begin position="49"/>
        <end position="82"/>
    </location>
</feature>
<dbReference type="EMBL" id="DXFC01000145">
    <property type="protein sequence ID" value="HIX61558.1"/>
    <property type="molecule type" value="Genomic_DNA"/>
</dbReference>
<evidence type="ECO:0000313" key="2">
    <source>
        <dbReference type="EMBL" id="HIX61558.1"/>
    </source>
</evidence>
<evidence type="ECO:0008006" key="4">
    <source>
        <dbReference type="Google" id="ProtNLM"/>
    </source>
</evidence>
<gene>
    <name evidence="2" type="ORF">H9854_04920</name>
</gene>
<sequence>MESVRQILLSFPVVVFSALLPLLLIYWLLVALRLASLELFERDSLKGDHLASSMVALGFAGVPASVALTLLVVLAGALTLAVELMLLRWLSLGMMRVPVGVGVLWLSFVVASPLASRVCAVLSHQFQRRASGHYRCLLGERVRVLEGADAAGWARAVLLDNAECEVKLRGKVGNMPRAGEVRVLVKYVAQQNAYRSVDEANFLEARAHLRRIRLRRGDDNGAAALS</sequence>
<evidence type="ECO:0000313" key="3">
    <source>
        <dbReference type="Proteomes" id="UP000824248"/>
    </source>
</evidence>
<reference evidence="2" key="1">
    <citation type="journal article" date="2021" name="PeerJ">
        <title>Extensive microbial diversity within the chicken gut microbiome revealed by metagenomics and culture.</title>
        <authorList>
            <person name="Gilroy R."/>
            <person name="Ravi A."/>
            <person name="Getino M."/>
            <person name="Pursley I."/>
            <person name="Horton D.L."/>
            <person name="Alikhan N.F."/>
            <person name="Baker D."/>
            <person name="Gharbi K."/>
            <person name="Hall N."/>
            <person name="Watson M."/>
            <person name="Adriaenssens E.M."/>
            <person name="Foster-Nyarko E."/>
            <person name="Jarju S."/>
            <person name="Secka A."/>
            <person name="Antonio M."/>
            <person name="Oren A."/>
            <person name="Chaudhuri R.R."/>
            <person name="La Ragione R."/>
            <person name="Hildebrand F."/>
            <person name="Pallen M.J."/>
        </authorList>
    </citation>
    <scope>NUCLEOTIDE SEQUENCE</scope>
    <source>
        <strain evidence="2">1193</strain>
    </source>
</reference>
<comment type="caution">
    <text evidence="2">The sequence shown here is derived from an EMBL/GenBank/DDBJ whole genome shotgun (WGS) entry which is preliminary data.</text>
</comment>
<keyword evidence="1" id="KW-0812">Transmembrane</keyword>
<name>A0A9D1WMC1_9GAMM</name>
<dbReference type="AlphaFoldDB" id="A0A9D1WMC1"/>
<accession>A0A9D1WMC1</accession>
<organism evidence="2 3">
    <name type="scientific">Candidatus Halomonas stercoripullorum</name>
    <dbReference type="NCBI Taxonomy" id="2838617"/>
    <lineage>
        <taxon>Bacteria</taxon>
        <taxon>Pseudomonadati</taxon>
        <taxon>Pseudomonadota</taxon>
        <taxon>Gammaproteobacteria</taxon>
        <taxon>Oceanospirillales</taxon>
        <taxon>Halomonadaceae</taxon>
        <taxon>Halomonas</taxon>
    </lineage>
</organism>
<dbReference type="Proteomes" id="UP000824248">
    <property type="component" value="Unassembled WGS sequence"/>
</dbReference>
<evidence type="ECO:0000256" key="1">
    <source>
        <dbReference type="SAM" id="Phobius"/>
    </source>
</evidence>
<proteinExistence type="predicted"/>